<reference evidence="2 3" key="1">
    <citation type="submission" date="2020-08" db="EMBL/GenBank/DDBJ databases">
        <title>Genomic Encyclopedia of Type Strains, Phase IV (KMG-IV): sequencing the most valuable type-strain genomes for metagenomic binning, comparative biology and taxonomic classification.</title>
        <authorList>
            <person name="Goeker M."/>
        </authorList>
    </citation>
    <scope>NUCLEOTIDE SEQUENCE [LARGE SCALE GENOMIC DNA]</scope>
    <source>
        <strain evidence="2 3">DSM 23240</strain>
    </source>
</reference>
<comment type="caution">
    <text evidence="2">The sequence shown here is derived from an EMBL/GenBank/DDBJ whole genome shotgun (WGS) entry which is preliminary data.</text>
</comment>
<feature type="signal peptide" evidence="1">
    <location>
        <begin position="1"/>
        <end position="30"/>
    </location>
</feature>
<accession>A0A840RRV4</accession>
<evidence type="ECO:0000256" key="1">
    <source>
        <dbReference type="SAM" id="SignalP"/>
    </source>
</evidence>
<dbReference type="Proteomes" id="UP000571084">
    <property type="component" value="Unassembled WGS sequence"/>
</dbReference>
<dbReference type="AlphaFoldDB" id="A0A840RRV4"/>
<sequence>MIRNFKKLTSVRWKLVALVTGAIFAMAANAANAANIDFSSNHDFAEINLNIKDQAKHNSEFVVLSVKLTPAATQRLQEVSRSAVNQDLTISLNGNEVRTLKVTDVIKNSRLKLSLTRQMAHDVFPSLLATPVSSVSLSGFPMPQWAEGTWAESLTPDATNKDLVTNKVLSVSEKIINSPTCKRVNHTIVATTDSMVELRIDRRNKCVLDEIPVSKIILSRTTEPDRIVISLYAVGSDFAGPPTRENTYRLE</sequence>
<proteinExistence type="predicted"/>
<keyword evidence="3" id="KW-1185">Reference proteome</keyword>
<dbReference type="EMBL" id="JACHHQ010000004">
    <property type="protein sequence ID" value="MBB5200413.1"/>
    <property type="molecule type" value="Genomic_DNA"/>
</dbReference>
<dbReference type="RefSeq" id="WP_168051767.1">
    <property type="nucleotide sequence ID" value="NZ_JAAOZT010000001.1"/>
</dbReference>
<evidence type="ECO:0000313" key="2">
    <source>
        <dbReference type="EMBL" id="MBB5200413.1"/>
    </source>
</evidence>
<protein>
    <submittedName>
        <fullName evidence="2">Uncharacterized protein</fullName>
    </submittedName>
</protein>
<keyword evidence="1" id="KW-0732">Signal</keyword>
<evidence type="ECO:0000313" key="3">
    <source>
        <dbReference type="Proteomes" id="UP000571084"/>
    </source>
</evidence>
<name>A0A840RRV4_9BURK</name>
<feature type="chain" id="PRO_5032795801" evidence="1">
    <location>
        <begin position="31"/>
        <end position="251"/>
    </location>
</feature>
<organism evidence="2 3">
    <name type="scientific">Glaciimonas immobilis</name>
    <dbReference type="NCBI Taxonomy" id="728004"/>
    <lineage>
        <taxon>Bacteria</taxon>
        <taxon>Pseudomonadati</taxon>
        <taxon>Pseudomonadota</taxon>
        <taxon>Betaproteobacteria</taxon>
        <taxon>Burkholderiales</taxon>
        <taxon>Oxalobacteraceae</taxon>
        <taxon>Glaciimonas</taxon>
    </lineage>
</organism>
<gene>
    <name evidence="2" type="ORF">HNR39_002248</name>
</gene>